<evidence type="ECO:0000259" key="1">
    <source>
        <dbReference type="Pfam" id="PF13468"/>
    </source>
</evidence>
<dbReference type="InterPro" id="IPR029068">
    <property type="entry name" value="Glyas_Bleomycin-R_OHBP_Dase"/>
</dbReference>
<dbReference type="RefSeq" id="WP_011797451.1">
    <property type="nucleotide sequence ID" value="NZ_CP023687.1"/>
</dbReference>
<accession>A0ABY9AR25</accession>
<evidence type="ECO:0000313" key="3">
    <source>
        <dbReference type="Proteomes" id="UP001242732"/>
    </source>
</evidence>
<dbReference type="SUPFAM" id="SSF54593">
    <property type="entry name" value="Glyoxalase/Bleomycin resistance protein/Dihydroxybiphenyl dioxygenase"/>
    <property type="match status" value="1"/>
</dbReference>
<evidence type="ECO:0000313" key="2">
    <source>
        <dbReference type="EMBL" id="WIY49366.1"/>
    </source>
</evidence>
<name>A0ABY9AR25_PARCI</name>
<reference evidence="2 3" key="1">
    <citation type="submission" date="2023-06" db="EMBL/GenBank/DDBJ databases">
        <authorList>
            <person name="Ham H."/>
            <person name="Park D.S."/>
        </authorList>
    </citation>
    <scope>NUCLEOTIDE SEQUENCE [LARGE SCALE GENOMIC DNA]</scope>
    <source>
        <strain evidence="2 3">KACC 17005</strain>
    </source>
</reference>
<dbReference type="GeneID" id="79789419"/>
<proteinExistence type="predicted"/>
<protein>
    <submittedName>
        <fullName evidence="2">VOC family protein</fullName>
    </submittedName>
</protein>
<dbReference type="Proteomes" id="UP001242732">
    <property type="component" value="Chromosome"/>
</dbReference>
<dbReference type="Pfam" id="PF13468">
    <property type="entry name" value="Glyoxalase_3"/>
    <property type="match status" value="1"/>
</dbReference>
<dbReference type="Gene3D" id="3.10.180.10">
    <property type="entry name" value="2,3-Dihydroxybiphenyl 1,2-Dioxygenase, domain 1"/>
    <property type="match status" value="1"/>
</dbReference>
<organism evidence="2 3">
    <name type="scientific">Paracidovorax citrulli</name>
    <name type="common">Acidovorax citrulli</name>
    <dbReference type="NCBI Taxonomy" id="80869"/>
    <lineage>
        <taxon>Bacteria</taxon>
        <taxon>Pseudomonadati</taxon>
        <taxon>Pseudomonadota</taxon>
        <taxon>Betaproteobacteria</taxon>
        <taxon>Burkholderiales</taxon>
        <taxon>Comamonadaceae</taxon>
        <taxon>Paracidovorax</taxon>
    </lineage>
</organism>
<keyword evidence="3" id="KW-1185">Reference proteome</keyword>
<gene>
    <name evidence="2" type="ORF">QRO08_02010</name>
</gene>
<dbReference type="EMBL" id="CP127363">
    <property type="protein sequence ID" value="WIY49366.1"/>
    <property type="molecule type" value="Genomic_DNA"/>
</dbReference>
<dbReference type="InterPro" id="IPR025870">
    <property type="entry name" value="Glyoxalase-like_dom"/>
</dbReference>
<feature type="domain" description="Glyoxalase-like" evidence="1">
    <location>
        <begin position="14"/>
        <end position="203"/>
    </location>
</feature>
<sequence length="245" mass="25900">MSPATFDPARAACVDHLVVMAASLDEGSRWCRRTLGVEPAAGGAHPLMGTHNRLLNISGPAHPRAYLEIIAIAPQARPSLPPGRRRWFDMDDGALRAQVARHGPQLVHWVASVPDIAAAHAALAARGVDRGEIITAGRPTPFGLLEWRITVRPDGARLMDGCLPTLIRWGERHPCHSLPDSGVTLLSLELEHPDAAALQTACAAAGVHGLLRAPAARSSAPRLVATFATPLGTATCTSLPSESRP</sequence>